<proteinExistence type="predicted"/>
<dbReference type="Proteomes" id="UP001168972">
    <property type="component" value="Unassembled WGS sequence"/>
</dbReference>
<keyword evidence="3" id="KW-1185">Reference proteome</keyword>
<reference evidence="2" key="2">
    <citation type="submission" date="2023-03" db="EMBL/GenBank/DDBJ databases">
        <authorList>
            <person name="Inwood S.N."/>
            <person name="Skelly J.G."/>
            <person name="Guhlin J."/>
            <person name="Harrop T.W.R."/>
            <person name="Goldson S.G."/>
            <person name="Dearden P.K."/>
        </authorList>
    </citation>
    <scope>NUCLEOTIDE SEQUENCE</scope>
    <source>
        <strain evidence="2">Lincoln</strain>
        <tissue evidence="2">Whole body</tissue>
    </source>
</reference>
<protein>
    <submittedName>
        <fullName evidence="2">Uncharacterized protein</fullName>
    </submittedName>
</protein>
<keyword evidence="1" id="KW-0732">Signal</keyword>
<sequence>MIAVCVMALGLVVSAQPAWETSLGGNAGFHIGYKSDPATVKPSVNFMPSGIYPLPEEENDNVTEIDIKNFMENLRTAQDCSPRCQSDDNSELSRSQLNFLLRQLMIMLSQPMNQNSQYLARTPKSCNLFQRLGKSFHALVGECIADRRK</sequence>
<comment type="caution">
    <text evidence="2">The sequence shown here is derived from an EMBL/GenBank/DDBJ whole genome shotgun (WGS) entry which is preliminary data.</text>
</comment>
<organism evidence="2 3">
    <name type="scientific">Microctonus hyperodae</name>
    <name type="common">Parasitoid wasp</name>
    <dbReference type="NCBI Taxonomy" id="165561"/>
    <lineage>
        <taxon>Eukaryota</taxon>
        <taxon>Metazoa</taxon>
        <taxon>Ecdysozoa</taxon>
        <taxon>Arthropoda</taxon>
        <taxon>Hexapoda</taxon>
        <taxon>Insecta</taxon>
        <taxon>Pterygota</taxon>
        <taxon>Neoptera</taxon>
        <taxon>Endopterygota</taxon>
        <taxon>Hymenoptera</taxon>
        <taxon>Apocrita</taxon>
        <taxon>Ichneumonoidea</taxon>
        <taxon>Braconidae</taxon>
        <taxon>Euphorinae</taxon>
        <taxon>Microctonus</taxon>
    </lineage>
</organism>
<evidence type="ECO:0000256" key="1">
    <source>
        <dbReference type="SAM" id="SignalP"/>
    </source>
</evidence>
<reference evidence="2" key="1">
    <citation type="journal article" date="2023" name="bioRxiv">
        <title>Scaffold-level genome assemblies of two parasitoid biocontrol wasps reveal the parthenogenesis mechanism and an associated novel virus.</title>
        <authorList>
            <person name="Inwood S."/>
            <person name="Skelly J."/>
            <person name="Guhlin J."/>
            <person name="Harrop T."/>
            <person name="Goldson S."/>
            <person name="Dearden P."/>
        </authorList>
    </citation>
    <scope>NUCLEOTIDE SEQUENCE</scope>
    <source>
        <strain evidence="2">Lincoln</strain>
        <tissue evidence="2">Whole body</tissue>
    </source>
</reference>
<name>A0AA39FD10_MICHY</name>
<accession>A0AA39FD10</accession>
<evidence type="ECO:0000313" key="3">
    <source>
        <dbReference type="Proteomes" id="UP001168972"/>
    </source>
</evidence>
<gene>
    <name evidence="2" type="ORF">PV327_004719</name>
</gene>
<dbReference type="EMBL" id="JAQQBR010001832">
    <property type="protein sequence ID" value="KAK0167302.1"/>
    <property type="molecule type" value="Genomic_DNA"/>
</dbReference>
<feature type="signal peptide" evidence="1">
    <location>
        <begin position="1"/>
        <end position="15"/>
    </location>
</feature>
<evidence type="ECO:0000313" key="2">
    <source>
        <dbReference type="EMBL" id="KAK0167302.1"/>
    </source>
</evidence>
<dbReference type="AlphaFoldDB" id="A0AA39FD10"/>
<feature type="chain" id="PRO_5041305480" evidence="1">
    <location>
        <begin position="16"/>
        <end position="149"/>
    </location>
</feature>